<evidence type="ECO:0000313" key="1">
    <source>
        <dbReference type="EMBL" id="VDP74617.1"/>
    </source>
</evidence>
<dbReference type="EMBL" id="UZAL01038963">
    <property type="protein sequence ID" value="VDP74617.1"/>
    <property type="molecule type" value="Genomic_DNA"/>
</dbReference>
<sequence length="35" mass="4035">MIAGVMRAFVSYDEFLRANKYTIFVNNETARVSYG</sequence>
<gene>
    <name evidence="1" type="ORF">SMTD_LOCUS17585</name>
</gene>
<organism evidence="1 2">
    <name type="scientific">Schistosoma mattheei</name>
    <dbReference type="NCBI Taxonomy" id="31246"/>
    <lineage>
        <taxon>Eukaryota</taxon>
        <taxon>Metazoa</taxon>
        <taxon>Spiralia</taxon>
        <taxon>Lophotrochozoa</taxon>
        <taxon>Platyhelminthes</taxon>
        <taxon>Trematoda</taxon>
        <taxon>Digenea</taxon>
        <taxon>Strigeidida</taxon>
        <taxon>Schistosomatoidea</taxon>
        <taxon>Schistosomatidae</taxon>
        <taxon>Schistosoma</taxon>
    </lineage>
</organism>
<protein>
    <submittedName>
        <fullName evidence="1">Uncharacterized protein</fullName>
    </submittedName>
</protein>
<name>A0A183PT99_9TREM</name>
<evidence type="ECO:0000313" key="2">
    <source>
        <dbReference type="Proteomes" id="UP000269396"/>
    </source>
</evidence>
<accession>A0A183PT99</accession>
<keyword evidence="2" id="KW-1185">Reference proteome</keyword>
<proteinExistence type="predicted"/>
<reference evidence="1 2" key="1">
    <citation type="submission" date="2018-11" db="EMBL/GenBank/DDBJ databases">
        <authorList>
            <consortium name="Pathogen Informatics"/>
        </authorList>
    </citation>
    <scope>NUCLEOTIDE SEQUENCE [LARGE SCALE GENOMIC DNA]</scope>
    <source>
        <strain>Denwood</strain>
        <strain evidence="2">Zambia</strain>
    </source>
</reference>
<dbReference type="Proteomes" id="UP000269396">
    <property type="component" value="Unassembled WGS sequence"/>
</dbReference>
<dbReference type="AlphaFoldDB" id="A0A183PT99"/>